<dbReference type="SMART" id="SM00112">
    <property type="entry name" value="CA"/>
    <property type="match status" value="6"/>
</dbReference>
<dbReference type="FunFam" id="2.60.40.60:FF:000001">
    <property type="entry name" value="Protocadherin alpha 2"/>
    <property type="match status" value="1"/>
</dbReference>
<proteinExistence type="predicted"/>
<dbReference type="PRINTS" id="PR00205">
    <property type="entry name" value="CADHERIN"/>
</dbReference>
<evidence type="ECO:0000256" key="13">
    <source>
        <dbReference type="SAM" id="MobiDB-lite"/>
    </source>
</evidence>
<evidence type="ECO:0000256" key="7">
    <source>
        <dbReference type="ARBA" id="ARBA00022837"/>
    </source>
</evidence>
<dbReference type="InterPro" id="IPR002126">
    <property type="entry name" value="Cadherin-like_dom"/>
</dbReference>
<keyword evidence="4 14" id="KW-0812">Transmembrane</keyword>
<dbReference type="FunFam" id="2.60.40.60:FF:000002">
    <property type="entry name" value="Protocadherin alpha 2"/>
    <property type="match status" value="1"/>
</dbReference>
<evidence type="ECO:0000256" key="1">
    <source>
        <dbReference type="ARBA" id="ARBA00003436"/>
    </source>
</evidence>
<evidence type="ECO:0000256" key="9">
    <source>
        <dbReference type="ARBA" id="ARBA00022989"/>
    </source>
</evidence>
<dbReference type="GO" id="GO:0007156">
    <property type="term" value="P:homophilic cell adhesion via plasma membrane adhesion molecules"/>
    <property type="evidence" value="ECO:0007669"/>
    <property type="project" value="InterPro"/>
</dbReference>
<dbReference type="PANTHER" id="PTHR24028:SF236">
    <property type="entry name" value="PROTOCADHERIN GAMMA-C3"/>
    <property type="match status" value="1"/>
</dbReference>
<dbReference type="FunFam" id="2.60.40.60:FF:000129">
    <property type="entry name" value="protocadherin alpha-C2 isoform X1"/>
    <property type="match status" value="1"/>
</dbReference>
<evidence type="ECO:0000256" key="10">
    <source>
        <dbReference type="ARBA" id="ARBA00023136"/>
    </source>
</evidence>
<dbReference type="Gene3D" id="2.60.40.60">
    <property type="entry name" value="Cadherins"/>
    <property type="match status" value="6"/>
</dbReference>
<comment type="subcellular location">
    <subcellularLocation>
        <location evidence="2">Cell membrane</location>
        <topology evidence="2">Single-pass type I membrane protein</topology>
    </subcellularLocation>
</comment>
<dbReference type="Pfam" id="PF08266">
    <property type="entry name" value="Cadherin_2"/>
    <property type="match status" value="1"/>
</dbReference>
<feature type="domain" description="Cadherin" evidence="16">
    <location>
        <begin position="134"/>
        <end position="242"/>
    </location>
</feature>
<feature type="domain" description="Cadherin" evidence="16">
    <location>
        <begin position="456"/>
        <end position="565"/>
    </location>
</feature>
<protein>
    <submittedName>
        <fullName evidence="17">Protocadherin mu2</fullName>
    </submittedName>
</protein>
<keyword evidence="5 15" id="KW-0732">Signal</keyword>
<dbReference type="InterPro" id="IPR031904">
    <property type="entry name" value="Cadherin_CBD"/>
</dbReference>
<dbReference type="FunFam" id="2.60.40.60:FF:000006">
    <property type="entry name" value="Protocadherin alpha 2"/>
    <property type="match status" value="1"/>
</dbReference>
<feature type="chain" id="PRO_5002758689" evidence="15">
    <location>
        <begin position="30"/>
        <end position="966"/>
    </location>
</feature>
<feature type="transmembrane region" description="Helical" evidence="14">
    <location>
        <begin position="688"/>
        <end position="712"/>
    </location>
</feature>
<evidence type="ECO:0000256" key="8">
    <source>
        <dbReference type="ARBA" id="ARBA00022889"/>
    </source>
</evidence>
<keyword evidence="10 14" id="KW-0472">Membrane</keyword>
<dbReference type="PROSITE" id="PS50268">
    <property type="entry name" value="CADHERIN_2"/>
    <property type="match status" value="6"/>
</dbReference>
<keyword evidence="9 14" id="KW-1133">Transmembrane helix</keyword>
<evidence type="ECO:0000256" key="6">
    <source>
        <dbReference type="ARBA" id="ARBA00022737"/>
    </source>
</evidence>
<feature type="domain" description="Cadherin" evidence="16">
    <location>
        <begin position="351"/>
        <end position="455"/>
    </location>
</feature>
<evidence type="ECO:0000256" key="14">
    <source>
        <dbReference type="SAM" id="Phobius"/>
    </source>
</evidence>
<dbReference type="Pfam" id="PF15974">
    <property type="entry name" value="Cadherin_tail"/>
    <property type="match status" value="1"/>
</dbReference>
<dbReference type="AlphaFoldDB" id="B0YN78"/>
<keyword evidence="11" id="KW-0325">Glycoprotein</keyword>
<evidence type="ECO:0000313" key="17">
    <source>
        <dbReference type="EMBL" id="ABV59341.1"/>
    </source>
</evidence>
<dbReference type="PANTHER" id="PTHR24028">
    <property type="entry name" value="CADHERIN-87A"/>
    <property type="match status" value="1"/>
</dbReference>
<evidence type="ECO:0000256" key="12">
    <source>
        <dbReference type="PROSITE-ProRule" id="PRU00043"/>
    </source>
</evidence>
<reference evidence="17" key="2">
    <citation type="journal article" date="2008" name="Proc. Natl. Acad. Sci. U.S.A.">
        <title>Elephant shark sequence reveals unique insights into the evolutionary history of vertebrate genes: A comparative analysis of the protocadherin cluster.</title>
        <authorList>
            <person name="Yu W.P."/>
            <person name="Rajasegaran V."/>
            <person name="Yew K."/>
            <person name="Loh W.L."/>
            <person name="Tay B.H."/>
            <person name="Amemiya C.T."/>
            <person name="Brenner S."/>
            <person name="Venkatesh B."/>
        </authorList>
    </citation>
    <scope>NUCLEOTIDE SEQUENCE</scope>
</reference>
<dbReference type="InterPro" id="IPR013164">
    <property type="entry name" value="Cadherin_N"/>
</dbReference>
<evidence type="ECO:0000256" key="15">
    <source>
        <dbReference type="SAM" id="SignalP"/>
    </source>
</evidence>
<feature type="region of interest" description="Disordered" evidence="13">
    <location>
        <begin position="909"/>
        <end position="966"/>
    </location>
</feature>
<dbReference type="FunFam" id="2.60.40.60:FF:000018">
    <property type="entry name" value="Protocadherin gamma c3"/>
    <property type="match status" value="1"/>
</dbReference>
<dbReference type="InterPro" id="IPR032455">
    <property type="entry name" value="Cadherin_C"/>
</dbReference>
<dbReference type="EMBL" id="EF693945">
    <property type="protein sequence ID" value="ABV59341.1"/>
    <property type="molecule type" value="Genomic_DNA"/>
</dbReference>
<dbReference type="Pfam" id="PF00028">
    <property type="entry name" value="Cadherin"/>
    <property type="match status" value="5"/>
</dbReference>
<dbReference type="GO" id="GO:0005886">
    <property type="term" value="C:plasma membrane"/>
    <property type="evidence" value="ECO:0007669"/>
    <property type="project" value="UniProtKB-SubCell"/>
</dbReference>
<keyword evidence="7 12" id="KW-0106">Calcium</keyword>
<keyword evidence="6" id="KW-0677">Repeat</keyword>
<dbReference type="PROSITE" id="PS00232">
    <property type="entry name" value="CADHERIN_1"/>
    <property type="match status" value="3"/>
</dbReference>
<feature type="domain" description="Cadherin" evidence="16">
    <location>
        <begin position="570"/>
        <end position="666"/>
    </location>
</feature>
<feature type="domain" description="Cadherin" evidence="16">
    <location>
        <begin position="243"/>
        <end position="350"/>
    </location>
</feature>
<evidence type="ECO:0000256" key="2">
    <source>
        <dbReference type="ARBA" id="ARBA00004251"/>
    </source>
</evidence>
<reference evidence="17" key="1">
    <citation type="submission" date="2007-06" db="EMBL/GenBank/DDBJ databases">
        <authorList>
            <person name="Yu W.-P."/>
            <person name="Rajasegaran V."/>
            <person name="Yew K."/>
            <person name="Loh W.-L."/>
            <person name="Brenner S."/>
            <person name="Venkatesh B."/>
        </authorList>
    </citation>
    <scope>NUCLEOTIDE SEQUENCE</scope>
</reference>
<keyword evidence="8" id="KW-0130">Cell adhesion</keyword>
<feature type="domain" description="Cadherin" evidence="16">
    <location>
        <begin position="34"/>
        <end position="133"/>
    </location>
</feature>
<feature type="signal peptide" evidence="15">
    <location>
        <begin position="1"/>
        <end position="29"/>
    </location>
</feature>
<evidence type="ECO:0000259" key="16">
    <source>
        <dbReference type="PROSITE" id="PS50268"/>
    </source>
</evidence>
<dbReference type="FunFam" id="2.60.40.60:FF:000004">
    <property type="entry name" value="Protocadherin 1 gamma 2"/>
    <property type="match status" value="1"/>
</dbReference>
<dbReference type="InterPro" id="IPR020894">
    <property type="entry name" value="Cadherin_CS"/>
</dbReference>
<dbReference type="CDD" id="cd11304">
    <property type="entry name" value="Cadherin_repeat"/>
    <property type="match status" value="6"/>
</dbReference>
<feature type="compositionally biased region" description="Basic residues" evidence="13">
    <location>
        <begin position="941"/>
        <end position="951"/>
    </location>
</feature>
<dbReference type="InterPro" id="IPR015919">
    <property type="entry name" value="Cadherin-like_sf"/>
</dbReference>
<dbReference type="Pfam" id="PF16492">
    <property type="entry name" value="Cadherin_C_2"/>
    <property type="match status" value="1"/>
</dbReference>
<evidence type="ECO:0000256" key="4">
    <source>
        <dbReference type="ARBA" id="ARBA00022692"/>
    </source>
</evidence>
<sequence>MANRDGHCVLSFRAIFLAFFLYRWDSACGQIRYSVSEEQKHGTFVGNIANDLGLYVGNLSTRRLRMVSSARQQYFKVDLQTGILFVDKQIDRERLCAQSLACSLTLELVVENPLEVFHAKIKILDINDNAPSFVNNEQHLEILESAVPGTRYLLESAHDLDVGNNSLRTYVLSSTEYFTLDVQSSIDNKKFAELVLEKHLDREKNAVYDLILTAIDGGTPERSGTARIVITVLDVNDNVPVFDKTIYEVTLVENSPVGTLVIKLDATDIDEGRNGDIVYNLHSHTSEKVRKLFSIEPQTGEIRVKGVVDFEEAAFVEINIEAKDKGPYPVPVRCKVIVNIVNINDNAPEFTVSLFSSPVPEDAPLGTMIALISLKDQESEENGEIHCYIADRTPFILNLSSKNSYTLVTHQLLDRETTPQYKFVVICRDSGSPPLSSNKTFLVEVSDRNDNAPHFTQSSYTTHVMENSAPGSSICALTAFDADLDANAYLSYSILESHIQGMPVSTYVSIGSDSGIIFFQYAFDYEQIKSFQFIVQATDAGVPPLSDNVTVNVIILDQNDNSPEIISPLTMKGLEVTVPRSADPGYLVTKVIAVDADSGQNARLSYQLPEVKETELFQVGLNSGEIRTARRLRDRDATVHRLVVLVKDQGHPSLSASVTINLSLLEDFAQNVSDVNLLIRKSEYSSDIAFYLIIFLGTLSSVLFVAIIFLVFTICQADRNTTHGSFNTSFIARRYTNDLFLDSNVNLHTVPDSKQLTNVVEVRGTGSLSRTYCYQVHSTPDSAQTKVMIPSSRNSTVSRMYNKETDQHEIEWNVRRENGKTEWPVKVGQLNTDWRSSEPYIASKISSQYLEENLAQDEIKREFNRRHTAITSAADAGYIEASPDLEDGIPTWAPRYGSQQLEHQEPDEYQPSIYMGGSPVRLPAKQDQVAKLDGQQSASSTKKKKKRSKRTEKRESKVTVEEPQNE</sequence>
<dbReference type="InterPro" id="IPR050174">
    <property type="entry name" value="Protocadherin/Cadherin-CA"/>
</dbReference>
<evidence type="ECO:0000256" key="3">
    <source>
        <dbReference type="ARBA" id="ARBA00022475"/>
    </source>
</evidence>
<organism evidence="17">
    <name type="scientific">Callorhinchus milii</name>
    <name type="common">Ghost shark</name>
    <dbReference type="NCBI Taxonomy" id="7868"/>
    <lineage>
        <taxon>Eukaryota</taxon>
        <taxon>Metazoa</taxon>
        <taxon>Chordata</taxon>
        <taxon>Craniata</taxon>
        <taxon>Vertebrata</taxon>
        <taxon>Chondrichthyes</taxon>
        <taxon>Holocephali</taxon>
        <taxon>Chimaeriformes</taxon>
        <taxon>Callorhinchidae</taxon>
        <taxon>Callorhinchus</taxon>
    </lineage>
</organism>
<name>B0YN78_CALMI</name>
<dbReference type="SUPFAM" id="SSF49313">
    <property type="entry name" value="Cadherin-like"/>
    <property type="match status" value="6"/>
</dbReference>
<accession>B0YN78</accession>
<keyword evidence="3" id="KW-1003">Cell membrane</keyword>
<evidence type="ECO:0000256" key="11">
    <source>
        <dbReference type="ARBA" id="ARBA00023180"/>
    </source>
</evidence>
<evidence type="ECO:0000256" key="5">
    <source>
        <dbReference type="ARBA" id="ARBA00022729"/>
    </source>
</evidence>
<comment type="function">
    <text evidence="1">Potential calcium-dependent cell-adhesion protein. May be involved in the establishment and maintenance of specific neuronal connections in the brain.</text>
</comment>
<dbReference type="GO" id="GO:0005509">
    <property type="term" value="F:calcium ion binding"/>
    <property type="evidence" value="ECO:0007669"/>
    <property type="project" value="UniProtKB-UniRule"/>
</dbReference>